<dbReference type="InParanoid" id="A5E417"/>
<proteinExistence type="predicted"/>
<evidence type="ECO:0000313" key="2">
    <source>
        <dbReference type="Proteomes" id="UP000001996"/>
    </source>
</evidence>
<dbReference type="EMBL" id="CH981529">
    <property type="protein sequence ID" value="EDK46175.1"/>
    <property type="molecule type" value="Genomic_DNA"/>
</dbReference>
<name>A5E417_LODEL</name>
<accession>A5E417</accession>
<dbReference type="VEuPathDB" id="FungiDB:LELG_04356"/>
<organism evidence="1 2">
    <name type="scientific">Lodderomyces elongisporus (strain ATCC 11503 / CBS 2605 / JCM 1781 / NBRC 1676 / NRRL YB-4239)</name>
    <name type="common">Yeast</name>
    <name type="synonym">Saccharomyces elongisporus</name>
    <dbReference type="NCBI Taxonomy" id="379508"/>
    <lineage>
        <taxon>Eukaryota</taxon>
        <taxon>Fungi</taxon>
        <taxon>Dikarya</taxon>
        <taxon>Ascomycota</taxon>
        <taxon>Saccharomycotina</taxon>
        <taxon>Pichiomycetes</taxon>
        <taxon>Debaryomycetaceae</taxon>
        <taxon>Candida/Lodderomyces clade</taxon>
        <taxon>Lodderomyces</taxon>
    </lineage>
</organism>
<keyword evidence="2" id="KW-1185">Reference proteome</keyword>
<dbReference type="AlphaFoldDB" id="A5E417"/>
<sequence length="233" mass="26353">MSTYETTADNYNEQYSSGNIIQGDIDFNLYSNSEPHFRGDSFSNVMNDVKIDSGEKDGFGVSGGGGGGATVGDIDLRGTKFQSQVIYNQQKLHHSHFICQHHQHRRLYIAHIDRERKYKVHTHHAYHLLHTPPLYKIKTFDRPSSTDYSLIGNHNAIIDLDLDFDIDIDLITNNKDKNHRNYHNGNIVLPATTSTNTTVLPSQMANTMRKNVFQHTKTPTPSAYEVPSSPNIP</sequence>
<gene>
    <name evidence="1" type="ORF">LELG_04356</name>
</gene>
<reference evidence="1 2" key="1">
    <citation type="journal article" date="2009" name="Nature">
        <title>Evolution of pathogenicity and sexual reproduction in eight Candida genomes.</title>
        <authorList>
            <person name="Butler G."/>
            <person name="Rasmussen M.D."/>
            <person name="Lin M.F."/>
            <person name="Santos M.A."/>
            <person name="Sakthikumar S."/>
            <person name="Munro C.A."/>
            <person name="Rheinbay E."/>
            <person name="Grabherr M."/>
            <person name="Forche A."/>
            <person name="Reedy J.L."/>
            <person name="Agrafioti I."/>
            <person name="Arnaud M.B."/>
            <person name="Bates S."/>
            <person name="Brown A.J."/>
            <person name="Brunke S."/>
            <person name="Costanzo M.C."/>
            <person name="Fitzpatrick D.A."/>
            <person name="de Groot P.W."/>
            <person name="Harris D."/>
            <person name="Hoyer L.L."/>
            <person name="Hube B."/>
            <person name="Klis F.M."/>
            <person name="Kodira C."/>
            <person name="Lennard N."/>
            <person name="Logue M.E."/>
            <person name="Martin R."/>
            <person name="Neiman A.M."/>
            <person name="Nikolaou E."/>
            <person name="Quail M.A."/>
            <person name="Quinn J."/>
            <person name="Santos M.C."/>
            <person name="Schmitzberger F.F."/>
            <person name="Sherlock G."/>
            <person name="Shah P."/>
            <person name="Silverstein K.A."/>
            <person name="Skrzypek M.S."/>
            <person name="Soll D."/>
            <person name="Staggs R."/>
            <person name="Stansfield I."/>
            <person name="Stumpf M.P."/>
            <person name="Sudbery P.E."/>
            <person name="Srikantha T."/>
            <person name="Zeng Q."/>
            <person name="Berman J."/>
            <person name="Berriman M."/>
            <person name="Heitman J."/>
            <person name="Gow N.A."/>
            <person name="Lorenz M.C."/>
            <person name="Birren B.W."/>
            <person name="Kellis M."/>
            <person name="Cuomo C.A."/>
        </authorList>
    </citation>
    <scope>NUCLEOTIDE SEQUENCE [LARGE SCALE GENOMIC DNA]</scope>
    <source>
        <strain evidence="2">ATCC 11503 / BCRC 21390 / CBS 2605 / JCM 1781 / NBRC 1676 / NRRL YB-4239</strain>
    </source>
</reference>
<dbReference type="Proteomes" id="UP000001996">
    <property type="component" value="Unassembled WGS sequence"/>
</dbReference>
<protein>
    <submittedName>
        <fullName evidence="1">Uncharacterized protein</fullName>
    </submittedName>
</protein>
<evidence type="ECO:0000313" key="1">
    <source>
        <dbReference type="EMBL" id="EDK46175.1"/>
    </source>
</evidence>
<dbReference type="HOGENOM" id="CLU_1190107_0_0_1"/>